<dbReference type="PROSITE" id="PS50878">
    <property type="entry name" value="RT_POL"/>
    <property type="match status" value="1"/>
</dbReference>
<proteinExistence type="predicted"/>
<dbReference type="AlphaFoldDB" id="A0A934N3X7"/>
<dbReference type="GO" id="GO:0003964">
    <property type="term" value="F:RNA-directed DNA polymerase activity"/>
    <property type="evidence" value="ECO:0007669"/>
    <property type="project" value="UniProtKB-KW"/>
</dbReference>
<reference evidence="3" key="1">
    <citation type="submission" date="2020-10" db="EMBL/GenBank/DDBJ databases">
        <title>Ca. Dormibacterota MAGs.</title>
        <authorList>
            <person name="Montgomery K."/>
        </authorList>
    </citation>
    <scope>NUCLEOTIDE SEQUENCE [LARGE SCALE GENOMIC DNA]</scope>
    <source>
        <strain evidence="3">SC8812_S17_10</strain>
    </source>
</reference>
<dbReference type="SUPFAM" id="SSF56672">
    <property type="entry name" value="DNA/RNA polymerases"/>
    <property type="match status" value="1"/>
</dbReference>
<evidence type="ECO:0000313" key="4">
    <source>
        <dbReference type="Proteomes" id="UP000612893"/>
    </source>
</evidence>
<accession>A0A934N3X7</accession>
<dbReference type="Proteomes" id="UP000612893">
    <property type="component" value="Unassembled WGS sequence"/>
</dbReference>
<keyword evidence="3" id="KW-0808">Transferase</keyword>
<organism evidence="3 4">
    <name type="scientific">Candidatus Nephthysia bennettiae</name>
    <dbReference type="NCBI Taxonomy" id="3127016"/>
    <lineage>
        <taxon>Bacteria</taxon>
        <taxon>Bacillati</taxon>
        <taxon>Candidatus Dormiibacterota</taxon>
        <taxon>Candidatus Dormibacteria</taxon>
        <taxon>Candidatus Dormibacterales</taxon>
        <taxon>Candidatus Dormibacteraceae</taxon>
        <taxon>Candidatus Nephthysia</taxon>
    </lineage>
</organism>
<dbReference type="PANTHER" id="PTHR34047">
    <property type="entry name" value="NUCLEAR INTRON MATURASE 1, MITOCHONDRIAL-RELATED"/>
    <property type="match status" value="1"/>
</dbReference>
<protein>
    <submittedName>
        <fullName evidence="3">Group II intron reverse transcriptase/maturase</fullName>
        <ecNumber evidence="3">2.7.7.49</ecNumber>
    </submittedName>
</protein>
<dbReference type="EC" id="2.7.7.49" evidence="3"/>
<sequence>MNSDAPWPGLVEARERVLDHQRKLHRWASAEPERRFGDLFNLVCDRATLVVAWEQVASNRGARTAGVDAETRHAVERRGVLPFLEDLRSSLKDGSFRPLPVREATIPKKGGKVRRLGIPTLRDRVAQMALKLVLEPICEVDFYPSSYGYRPGRLAQDAIAEIHHFTSRPSNYEWVIEGDIKACFDNVDHLILMCQVEERVTDRKVLRLVKAFLRAGVVEQHGGFAASLTGTPQGGIISPLLANIYLSTLDRHFAEAWGQVMSPHHRRQQRRRKGLPNYRLVRYADDFVVLVNGTRSDAEALRDQIGQMQAERLRMTLSVEKTLVTHIDDGFDFLGFRIQRKTGIGGRSAVLTFPSKDALAAVMHKVKEATARGTTSLRLADAALERQTLHGMDRCRSGERRRTELKQRVGVASGVRVHHITDRTPVPCLRTYRTLPSGRWPDGTSAVPGRHGGGGRAKPE</sequence>
<comment type="caution">
    <text evidence="3">The sequence shown here is derived from an EMBL/GenBank/DDBJ whole genome shotgun (WGS) entry which is preliminary data.</text>
</comment>
<dbReference type="CDD" id="cd01651">
    <property type="entry name" value="RT_G2_intron"/>
    <property type="match status" value="1"/>
</dbReference>
<dbReference type="EMBL" id="JAEKNR010000165">
    <property type="protein sequence ID" value="MBJ7599660.1"/>
    <property type="molecule type" value="Genomic_DNA"/>
</dbReference>
<evidence type="ECO:0000313" key="3">
    <source>
        <dbReference type="EMBL" id="MBJ7599660.1"/>
    </source>
</evidence>
<dbReference type="InterPro" id="IPR030931">
    <property type="entry name" value="Group_II_RT_mat"/>
</dbReference>
<name>A0A934N3X7_9BACT</name>
<evidence type="ECO:0000259" key="2">
    <source>
        <dbReference type="PROSITE" id="PS50878"/>
    </source>
</evidence>
<feature type="domain" description="Reverse transcriptase" evidence="2">
    <location>
        <begin position="87"/>
        <end position="338"/>
    </location>
</feature>
<feature type="region of interest" description="Disordered" evidence="1">
    <location>
        <begin position="437"/>
        <end position="460"/>
    </location>
</feature>
<dbReference type="NCBIfam" id="TIGR04416">
    <property type="entry name" value="group_II_RT_mat"/>
    <property type="match status" value="1"/>
</dbReference>
<dbReference type="PANTHER" id="PTHR34047:SF8">
    <property type="entry name" value="PROTEIN YKFC"/>
    <property type="match status" value="1"/>
</dbReference>
<evidence type="ECO:0000256" key="1">
    <source>
        <dbReference type="SAM" id="MobiDB-lite"/>
    </source>
</evidence>
<feature type="compositionally biased region" description="Gly residues" evidence="1">
    <location>
        <begin position="450"/>
        <end position="460"/>
    </location>
</feature>
<keyword evidence="3" id="KW-0695">RNA-directed DNA polymerase</keyword>
<keyword evidence="4" id="KW-1185">Reference proteome</keyword>
<dbReference type="InterPro" id="IPR000477">
    <property type="entry name" value="RT_dom"/>
</dbReference>
<dbReference type="InterPro" id="IPR051083">
    <property type="entry name" value="GrpII_Intron_Splice-Mob/Def"/>
</dbReference>
<gene>
    <name evidence="3" type="primary">ltrA</name>
    <name evidence="3" type="ORF">JF922_16475</name>
</gene>
<dbReference type="Pfam" id="PF00078">
    <property type="entry name" value="RVT_1"/>
    <property type="match status" value="1"/>
</dbReference>
<feature type="non-terminal residue" evidence="3">
    <location>
        <position position="460"/>
    </location>
</feature>
<keyword evidence="3" id="KW-0548">Nucleotidyltransferase</keyword>
<dbReference type="InterPro" id="IPR043502">
    <property type="entry name" value="DNA/RNA_pol_sf"/>
</dbReference>